<dbReference type="AlphaFoldDB" id="A0A6J6MMY9"/>
<dbReference type="InterPro" id="IPR002397">
    <property type="entry name" value="Cyt_P450_B"/>
</dbReference>
<dbReference type="PROSITE" id="PS00086">
    <property type="entry name" value="CYTOCHROME_P450"/>
    <property type="match status" value="1"/>
</dbReference>
<dbReference type="PANTHER" id="PTHR46696">
    <property type="entry name" value="P450, PUTATIVE (EUROFUNG)-RELATED"/>
    <property type="match status" value="1"/>
</dbReference>
<comment type="similarity">
    <text evidence="1">Belongs to the cytochrome P450 family.</text>
</comment>
<dbReference type="GO" id="GO:0020037">
    <property type="term" value="F:heme binding"/>
    <property type="evidence" value="ECO:0007669"/>
    <property type="project" value="InterPro"/>
</dbReference>
<dbReference type="GO" id="GO:0016705">
    <property type="term" value="F:oxidoreductase activity, acting on paired donors, with incorporation or reduction of molecular oxygen"/>
    <property type="evidence" value="ECO:0007669"/>
    <property type="project" value="InterPro"/>
</dbReference>
<evidence type="ECO:0000256" key="1">
    <source>
        <dbReference type="ARBA" id="ARBA00010617"/>
    </source>
</evidence>
<dbReference type="Gene3D" id="1.10.630.10">
    <property type="entry name" value="Cytochrome P450"/>
    <property type="match status" value="1"/>
</dbReference>
<name>A0A6J6MMY9_9ZZZZ</name>
<dbReference type="GO" id="GO:0005506">
    <property type="term" value="F:iron ion binding"/>
    <property type="evidence" value="ECO:0007669"/>
    <property type="project" value="InterPro"/>
</dbReference>
<sequence>MLDLAREGAGAHLSFGSGVHHCLGAALARLEGRVALTTIASRFPTLGLAAPVTRNGRVVLRGLDTLPVAIN</sequence>
<protein>
    <submittedName>
        <fullName evidence="2">Unannotated protein</fullName>
    </submittedName>
</protein>
<dbReference type="GO" id="GO:0004497">
    <property type="term" value="F:monooxygenase activity"/>
    <property type="evidence" value="ECO:0007669"/>
    <property type="project" value="InterPro"/>
</dbReference>
<accession>A0A6J6MMY9</accession>
<gene>
    <name evidence="2" type="ORF">UFOPK2242_01734</name>
</gene>
<evidence type="ECO:0000313" key="2">
    <source>
        <dbReference type="EMBL" id="CAB4675651.1"/>
    </source>
</evidence>
<dbReference type="PANTHER" id="PTHR46696:SF1">
    <property type="entry name" value="CYTOCHROME P450 YJIB-RELATED"/>
    <property type="match status" value="1"/>
</dbReference>
<dbReference type="SUPFAM" id="SSF48264">
    <property type="entry name" value="Cytochrome P450"/>
    <property type="match status" value="1"/>
</dbReference>
<dbReference type="InterPro" id="IPR001128">
    <property type="entry name" value="Cyt_P450"/>
</dbReference>
<dbReference type="InterPro" id="IPR036396">
    <property type="entry name" value="Cyt_P450_sf"/>
</dbReference>
<dbReference type="InterPro" id="IPR017972">
    <property type="entry name" value="Cyt_P450_CS"/>
</dbReference>
<dbReference type="Pfam" id="PF00067">
    <property type="entry name" value="p450"/>
    <property type="match status" value="1"/>
</dbReference>
<reference evidence="2" key="1">
    <citation type="submission" date="2020-05" db="EMBL/GenBank/DDBJ databases">
        <authorList>
            <person name="Chiriac C."/>
            <person name="Salcher M."/>
            <person name="Ghai R."/>
            <person name="Kavagutti S V."/>
        </authorList>
    </citation>
    <scope>NUCLEOTIDE SEQUENCE</scope>
</reference>
<dbReference type="PRINTS" id="PR00359">
    <property type="entry name" value="BP450"/>
</dbReference>
<organism evidence="2">
    <name type="scientific">freshwater metagenome</name>
    <dbReference type="NCBI Taxonomy" id="449393"/>
    <lineage>
        <taxon>unclassified sequences</taxon>
        <taxon>metagenomes</taxon>
        <taxon>ecological metagenomes</taxon>
    </lineage>
</organism>
<proteinExistence type="inferred from homology"/>
<dbReference type="EMBL" id="CAEZWM010000316">
    <property type="protein sequence ID" value="CAB4675651.1"/>
    <property type="molecule type" value="Genomic_DNA"/>
</dbReference>